<evidence type="ECO:0000313" key="2">
    <source>
        <dbReference type="EMBL" id="VDM98884.1"/>
    </source>
</evidence>
<organism evidence="4">
    <name type="scientific">Onchocerca ochengi</name>
    <name type="common">Filarial nematode worm</name>
    <dbReference type="NCBI Taxonomy" id="42157"/>
    <lineage>
        <taxon>Eukaryota</taxon>
        <taxon>Metazoa</taxon>
        <taxon>Ecdysozoa</taxon>
        <taxon>Nematoda</taxon>
        <taxon>Chromadorea</taxon>
        <taxon>Rhabditida</taxon>
        <taxon>Spirurina</taxon>
        <taxon>Spiruromorpha</taxon>
        <taxon>Filarioidea</taxon>
        <taxon>Onchocercidae</taxon>
        <taxon>Onchocerca</taxon>
    </lineage>
</organism>
<evidence type="ECO:0000313" key="4">
    <source>
        <dbReference type="WBParaSite" id="nOo.2.0.1.t12398-RA"/>
    </source>
</evidence>
<feature type="compositionally biased region" description="Basic and acidic residues" evidence="1">
    <location>
        <begin position="1"/>
        <end position="13"/>
    </location>
</feature>
<dbReference type="Proteomes" id="UP000271087">
    <property type="component" value="Unassembled WGS sequence"/>
</dbReference>
<accession>A0A182EW52</accession>
<protein>
    <submittedName>
        <fullName evidence="2 4">Uncharacterized protein</fullName>
    </submittedName>
</protein>
<name>A0A182EW52_ONCOC</name>
<dbReference type="AlphaFoldDB" id="A0A182EW52"/>
<evidence type="ECO:0000256" key="1">
    <source>
        <dbReference type="SAM" id="MobiDB-lite"/>
    </source>
</evidence>
<sequence>MYNFRPVEHDHTKAKLSGQHCAKTNHQQRPRQFLEYSYHQCNKTRGGSASTSIDTINSSATRELPSATGSPTSVAKLSWPITNKLNEAQTTIYQ</sequence>
<evidence type="ECO:0000313" key="3">
    <source>
        <dbReference type="Proteomes" id="UP000271087"/>
    </source>
</evidence>
<dbReference type="WBParaSite" id="nOo.2.0.1.t12398-RA">
    <property type="protein sequence ID" value="nOo.2.0.1.t12398-RA"/>
    <property type="gene ID" value="nOo.2.0.1.g12398"/>
</dbReference>
<feature type="region of interest" description="Disordered" evidence="1">
    <location>
        <begin position="1"/>
        <end position="21"/>
    </location>
</feature>
<gene>
    <name evidence="2" type="ORF">NOO_LOCUS12398</name>
</gene>
<keyword evidence="3" id="KW-1185">Reference proteome</keyword>
<dbReference type="EMBL" id="UYRW01010527">
    <property type="protein sequence ID" value="VDM98884.1"/>
    <property type="molecule type" value="Genomic_DNA"/>
</dbReference>
<proteinExistence type="predicted"/>
<reference evidence="2 3" key="2">
    <citation type="submission" date="2018-08" db="EMBL/GenBank/DDBJ databases">
        <authorList>
            <person name="Laetsch R D."/>
            <person name="Stevens L."/>
            <person name="Kumar S."/>
            <person name="Blaxter L. M."/>
        </authorList>
    </citation>
    <scope>NUCLEOTIDE SEQUENCE [LARGE SCALE GENOMIC DNA]</scope>
</reference>
<reference evidence="4" key="1">
    <citation type="submission" date="2016-06" db="UniProtKB">
        <authorList>
            <consortium name="WormBaseParasite"/>
        </authorList>
    </citation>
    <scope>IDENTIFICATION</scope>
</reference>